<dbReference type="EMBL" id="CP129682">
    <property type="protein sequence ID" value="XDS48774.1"/>
    <property type="molecule type" value="Genomic_DNA"/>
</dbReference>
<dbReference type="GO" id="GO:0055085">
    <property type="term" value="P:transmembrane transport"/>
    <property type="evidence" value="ECO:0007669"/>
    <property type="project" value="InterPro"/>
</dbReference>
<feature type="transmembrane region" description="Helical" evidence="5">
    <location>
        <begin position="140"/>
        <end position="162"/>
    </location>
</feature>
<evidence type="ECO:0000313" key="8">
    <source>
        <dbReference type="EMBL" id="XDS48774.1"/>
    </source>
</evidence>
<name>A0AB39UCG7_9BIFI</name>
<evidence type="ECO:0000256" key="3">
    <source>
        <dbReference type="ARBA" id="ARBA00022989"/>
    </source>
</evidence>
<feature type="transmembrane region" description="Helical" evidence="5">
    <location>
        <begin position="65"/>
        <end position="84"/>
    </location>
</feature>
<gene>
    <name evidence="9" type="ORF">QN062_06205</name>
    <name evidence="8" type="ORF">QN216_00400</name>
    <name evidence="7" type="ORF">QN217_10045</name>
</gene>
<protein>
    <submittedName>
        <fullName evidence="7">APC family permease</fullName>
    </submittedName>
</protein>
<feature type="domain" description="Amino acid permease/ SLC12A" evidence="6">
    <location>
        <begin position="33"/>
        <end position="423"/>
    </location>
</feature>
<dbReference type="InterPro" id="IPR050367">
    <property type="entry name" value="APC_superfamily"/>
</dbReference>
<proteinExistence type="predicted"/>
<dbReference type="InterPro" id="IPR004841">
    <property type="entry name" value="AA-permease/SLC12A_dom"/>
</dbReference>
<dbReference type="PANTHER" id="PTHR42770:SF8">
    <property type="entry name" value="PUTRESCINE IMPORTER PUUP"/>
    <property type="match status" value="1"/>
</dbReference>
<feature type="transmembrane region" description="Helical" evidence="5">
    <location>
        <begin position="104"/>
        <end position="128"/>
    </location>
</feature>
<dbReference type="EMBL" id="CP129683">
    <property type="protein sequence ID" value="XDS50001.1"/>
    <property type="molecule type" value="Genomic_DNA"/>
</dbReference>
<evidence type="ECO:0000256" key="2">
    <source>
        <dbReference type="ARBA" id="ARBA00022692"/>
    </source>
</evidence>
<evidence type="ECO:0000313" key="9">
    <source>
        <dbReference type="EMBL" id="XDS50001.1"/>
    </source>
</evidence>
<evidence type="ECO:0000256" key="1">
    <source>
        <dbReference type="ARBA" id="ARBA00004141"/>
    </source>
</evidence>
<dbReference type="PIRSF" id="PIRSF006060">
    <property type="entry name" value="AA_transporter"/>
    <property type="match status" value="1"/>
</dbReference>
<feature type="transmembrane region" description="Helical" evidence="5">
    <location>
        <begin position="247"/>
        <end position="265"/>
    </location>
</feature>
<feature type="transmembrane region" description="Helical" evidence="5">
    <location>
        <begin position="285"/>
        <end position="304"/>
    </location>
</feature>
<dbReference type="AlphaFoldDB" id="A0AB39UCG7"/>
<reference evidence="7" key="1">
    <citation type="submission" date="2023-07" db="EMBL/GenBank/DDBJ databases">
        <title>Bifidobacterium aquikefiriaerophilum sp. nov. and Bifidobacterium eccum sp. nov., isolated from water kefir.</title>
        <authorList>
            <person name="Breselge S."/>
            <person name="Bellassi P."/>
            <person name="Barcenilla C."/>
            <person name="Alvarez-Ordonez A."/>
            <person name="Morelli L."/>
            <person name="Cotter P.D."/>
        </authorList>
    </citation>
    <scope>NUCLEOTIDE SEQUENCE</scope>
    <source>
        <strain evidence="9">WK012_4_13</strain>
        <strain evidence="8">WK013_4_14</strain>
        <strain evidence="7">WK048_4_13</strain>
    </source>
</reference>
<dbReference type="EMBL" id="CP129675">
    <property type="protein sequence ID" value="XDS46445.1"/>
    <property type="molecule type" value="Genomic_DNA"/>
</dbReference>
<feature type="transmembrane region" description="Helical" evidence="5">
    <location>
        <begin position="174"/>
        <end position="197"/>
    </location>
</feature>
<dbReference type="PANTHER" id="PTHR42770">
    <property type="entry name" value="AMINO ACID TRANSPORTER-RELATED"/>
    <property type="match status" value="1"/>
</dbReference>
<dbReference type="RefSeq" id="WP_369340973.1">
    <property type="nucleotide sequence ID" value="NZ_CP129675.1"/>
</dbReference>
<dbReference type="Pfam" id="PF00324">
    <property type="entry name" value="AA_permease"/>
    <property type="match status" value="1"/>
</dbReference>
<evidence type="ECO:0000259" key="6">
    <source>
        <dbReference type="Pfam" id="PF00324"/>
    </source>
</evidence>
<keyword evidence="2 5" id="KW-0812">Transmembrane</keyword>
<evidence type="ECO:0000313" key="7">
    <source>
        <dbReference type="EMBL" id="XDS46445.1"/>
    </source>
</evidence>
<evidence type="ECO:0000256" key="5">
    <source>
        <dbReference type="SAM" id="Phobius"/>
    </source>
</evidence>
<comment type="subcellular location">
    <subcellularLocation>
        <location evidence="1">Membrane</location>
        <topology evidence="1">Multi-pass membrane protein</topology>
    </subcellularLocation>
</comment>
<feature type="transmembrane region" description="Helical" evidence="5">
    <location>
        <begin position="33"/>
        <end position="53"/>
    </location>
</feature>
<keyword evidence="3 5" id="KW-1133">Transmembrane helix</keyword>
<feature type="transmembrane region" description="Helical" evidence="5">
    <location>
        <begin position="373"/>
        <end position="393"/>
    </location>
</feature>
<feature type="transmembrane region" description="Helical" evidence="5">
    <location>
        <begin position="203"/>
        <end position="227"/>
    </location>
</feature>
<keyword evidence="4 5" id="KW-0472">Membrane</keyword>
<organism evidence="7">
    <name type="scientific">Bifidobacterium fermentum</name>
    <dbReference type="NCBI Taxonomy" id="3059035"/>
    <lineage>
        <taxon>Bacteria</taxon>
        <taxon>Bacillati</taxon>
        <taxon>Actinomycetota</taxon>
        <taxon>Actinomycetes</taxon>
        <taxon>Bifidobacteriales</taxon>
        <taxon>Bifidobacteriaceae</taxon>
        <taxon>Bifidobacterium</taxon>
    </lineage>
</organism>
<feature type="transmembrane region" description="Helical" evidence="5">
    <location>
        <begin position="405"/>
        <end position="425"/>
    </location>
</feature>
<dbReference type="KEGG" id="bfk:QN062_06205"/>
<evidence type="ECO:0000256" key="4">
    <source>
        <dbReference type="ARBA" id="ARBA00023136"/>
    </source>
</evidence>
<sequence length="463" mass="49165">MTAEKVATNDAQAFASERVSEPRLKRTMGLRSVIMFGLAYMTPIIVLGTFGVIAELSKGATAMSYTVALVAMLFTAGSYGRMSVLYPQSGSAYTYIGKSINPKLGFLVGWAVLLDYLFLPMVVWLIGASYLNAEFPGVPTWVWILGFVIITTALNIFGLNVADKVNFALMSFQALVIAIFVILSLRTVIMGGGAASALSTQPFIGSGSSVSGVVAGAAIAAYSFLGFDAVTTLSEETKEPRKTMPKAIMLVAAIGGLIFIIVAYTTQLVHPGGVFDNTSSAAFEIAGQIGGNLFTAIFIAGLCFGQFTSGIATQASASRLLYVMGRDGVLPKKIFGRVSVRFNTPLLSILLVGAVGLIAMFLDVATSTSFVNFGAFTAFTLVNVSVITSYVKAKPDTRKSLMSGGWLRNIAFPVLGAAFCAYLLIHLDRQALILGLAWLAIGIVILAFLTKGFRHNPPEYSED</sequence>
<feature type="transmembrane region" description="Helical" evidence="5">
    <location>
        <begin position="431"/>
        <end position="449"/>
    </location>
</feature>
<dbReference type="GO" id="GO:0016020">
    <property type="term" value="C:membrane"/>
    <property type="evidence" value="ECO:0007669"/>
    <property type="project" value="UniProtKB-SubCell"/>
</dbReference>
<dbReference type="Gene3D" id="1.20.1740.10">
    <property type="entry name" value="Amino acid/polyamine transporter I"/>
    <property type="match status" value="1"/>
</dbReference>
<feature type="transmembrane region" description="Helical" evidence="5">
    <location>
        <begin position="342"/>
        <end position="361"/>
    </location>
</feature>
<accession>A0AB39UCG7</accession>